<evidence type="ECO:0000256" key="3">
    <source>
        <dbReference type="ARBA" id="ARBA00022801"/>
    </source>
</evidence>
<dbReference type="Gene3D" id="2.40.50.90">
    <property type="match status" value="1"/>
</dbReference>
<evidence type="ECO:0000256" key="5">
    <source>
        <dbReference type="SAM" id="SignalP"/>
    </source>
</evidence>
<dbReference type="GO" id="GO:0016787">
    <property type="term" value="F:hydrolase activity"/>
    <property type="evidence" value="ECO:0007669"/>
    <property type="project" value="UniProtKB-KW"/>
</dbReference>
<evidence type="ECO:0000259" key="6">
    <source>
        <dbReference type="PROSITE" id="PS50830"/>
    </source>
</evidence>
<dbReference type="GO" id="GO:0004519">
    <property type="term" value="F:endonuclease activity"/>
    <property type="evidence" value="ECO:0007669"/>
    <property type="project" value="UniProtKB-KW"/>
</dbReference>
<evidence type="ECO:0000256" key="2">
    <source>
        <dbReference type="ARBA" id="ARBA00022759"/>
    </source>
</evidence>
<feature type="region of interest" description="Disordered" evidence="4">
    <location>
        <begin position="236"/>
        <end position="256"/>
    </location>
</feature>
<dbReference type="PANTHER" id="PTHR12302">
    <property type="entry name" value="EBNA2 BINDING PROTEIN P100"/>
    <property type="match status" value="1"/>
</dbReference>
<keyword evidence="3" id="KW-0378">Hydrolase</keyword>
<protein>
    <recommendedName>
        <fullName evidence="6">TNase-like domain-containing protein</fullName>
    </recommendedName>
</protein>
<dbReference type="SUPFAM" id="SSF50199">
    <property type="entry name" value="Staphylococcal nuclease"/>
    <property type="match status" value="1"/>
</dbReference>
<feature type="signal peptide" evidence="5">
    <location>
        <begin position="1"/>
        <end position="19"/>
    </location>
</feature>
<dbReference type="InterPro" id="IPR016071">
    <property type="entry name" value="Staphylococal_nuclease_OB-fold"/>
</dbReference>
<dbReference type="GO" id="GO:0005737">
    <property type="term" value="C:cytoplasm"/>
    <property type="evidence" value="ECO:0007669"/>
    <property type="project" value="TreeGrafter"/>
</dbReference>
<feature type="chain" id="PRO_5031059022" description="TNase-like domain-containing protein" evidence="5">
    <location>
        <begin position="20"/>
        <end position="256"/>
    </location>
</feature>
<dbReference type="InterPro" id="IPR035437">
    <property type="entry name" value="SNase_OB-fold_sf"/>
</dbReference>
<feature type="domain" description="TNase-like" evidence="6">
    <location>
        <begin position="71"/>
        <end position="227"/>
    </location>
</feature>
<gene>
    <name evidence="7" type="ORF">SELO1098_LOCUS1074</name>
</gene>
<dbReference type="Pfam" id="PF00565">
    <property type="entry name" value="SNase"/>
    <property type="match status" value="1"/>
</dbReference>
<proteinExistence type="predicted"/>
<dbReference type="SMART" id="SM00318">
    <property type="entry name" value="SNc"/>
    <property type="match status" value="1"/>
</dbReference>
<dbReference type="AlphaFoldDB" id="A0A7S3GNR9"/>
<organism evidence="7">
    <name type="scientific">Spumella elongata</name>
    <dbReference type="NCBI Taxonomy" id="89044"/>
    <lineage>
        <taxon>Eukaryota</taxon>
        <taxon>Sar</taxon>
        <taxon>Stramenopiles</taxon>
        <taxon>Ochrophyta</taxon>
        <taxon>Chrysophyceae</taxon>
        <taxon>Chromulinales</taxon>
        <taxon>Chromulinaceae</taxon>
        <taxon>Spumella</taxon>
    </lineage>
</organism>
<name>A0A7S3GNR9_9STRA</name>
<evidence type="ECO:0000256" key="4">
    <source>
        <dbReference type="SAM" id="MobiDB-lite"/>
    </source>
</evidence>
<keyword evidence="5" id="KW-0732">Signal</keyword>
<dbReference type="EMBL" id="HBIC01001984">
    <property type="protein sequence ID" value="CAE0272249.1"/>
    <property type="molecule type" value="Transcribed_RNA"/>
</dbReference>
<dbReference type="PROSITE" id="PS50830">
    <property type="entry name" value="TNASE_3"/>
    <property type="match status" value="1"/>
</dbReference>
<accession>A0A7S3GNR9</accession>
<keyword evidence="2" id="KW-0255">Endonuclease</keyword>
<reference evidence="7" key="1">
    <citation type="submission" date="2021-01" db="EMBL/GenBank/DDBJ databases">
        <authorList>
            <person name="Corre E."/>
            <person name="Pelletier E."/>
            <person name="Niang G."/>
            <person name="Scheremetjew M."/>
            <person name="Finn R."/>
            <person name="Kale V."/>
            <person name="Holt S."/>
            <person name="Cochrane G."/>
            <person name="Meng A."/>
            <person name="Brown T."/>
            <person name="Cohen L."/>
        </authorList>
    </citation>
    <scope>NUCLEOTIDE SEQUENCE</scope>
    <source>
        <strain evidence="7">CCAP 955/1</strain>
    </source>
</reference>
<keyword evidence="1" id="KW-0540">Nuclease</keyword>
<sequence length="256" mass="28791">MMFVSIVFFLTILLFDAPALVFSAKNKPTYNYLHSTIKEVREIFGSKMGWFGSPHFQNANDIPAEYFKTKKEIKGVVVKVTDGDTFRLRHVTYGHPASEFSGKLVEHSIAVRIAAVDAPEIAKGSSSGQKYGDAAKDFAAGAIMGKKVTLKLLSRDRYGRVLALVRYRDNTFLPNFLCSKKDLSEQLLLKGLAVVYRSGGAQYDGSVERWNLLEQQAIRGKRGLWKDGVHKVDLPSDYKRKSRESSKSKKQEFTRV</sequence>
<evidence type="ECO:0000256" key="1">
    <source>
        <dbReference type="ARBA" id="ARBA00022722"/>
    </source>
</evidence>
<dbReference type="PANTHER" id="PTHR12302:SF3">
    <property type="entry name" value="SERINE_THREONINE-PROTEIN KINASE 31"/>
    <property type="match status" value="1"/>
</dbReference>
<evidence type="ECO:0000313" key="7">
    <source>
        <dbReference type="EMBL" id="CAE0272249.1"/>
    </source>
</evidence>